<dbReference type="Proteomes" id="UP001157006">
    <property type="component" value="Chromosome 4"/>
</dbReference>
<gene>
    <name evidence="2" type="ORF">VFH_IV014360</name>
</gene>
<reference evidence="2 3" key="1">
    <citation type="submission" date="2023-01" db="EMBL/GenBank/DDBJ databases">
        <authorList>
            <person name="Kreplak J."/>
        </authorList>
    </citation>
    <scope>NUCLEOTIDE SEQUENCE [LARGE SCALE GENOMIC DNA]</scope>
</reference>
<evidence type="ECO:0000313" key="3">
    <source>
        <dbReference type="Proteomes" id="UP001157006"/>
    </source>
</evidence>
<dbReference type="AlphaFoldDB" id="A0AAV1ACX3"/>
<protein>
    <submittedName>
        <fullName evidence="2">Uncharacterized protein</fullName>
    </submittedName>
</protein>
<name>A0AAV1ACX3_VICFA</name>
<feature type="region of interest" description="Disordered" evidence="1">
    <location>
        <begin position="1"/>
        <end position="28"/>
    </location>
</feature>
<keyword evidence="3" id="KW-1185">Reference proteome</keyword>
<organism evidence="2 3">
    <name type="scientific">Vicia faba</name>
    <name type="common">Broad bean</name>
    <name type="synonym">Faba vulgaris</name>
    <dbReference type="NCBI Taxonomy" id="3906"/>
    <lineage>
        <taxon>Eukaryota</taxon>
        <taxon>Viridiplantae</taxon>
        <taxon>Streptophyta</taxon>
        <taxon>Embryophyta</taxon>
        <taxon>Tracheophyta</taxon>
        <taxon>Spermatophyta</taxon>
        <taxon>Magnoliopsida</taxon>
        <taxon>eudicotyledons</taxon>
        <taxon>Gunneridae</taxon>
        <taxon>Pentapetalae</taxon>
        <taxon>rosids</taxon>
        <taxon>fabids</taxon>
        <taxon>Fabales</taxon>
        <taxon>Fabaceae</taxon>
        <taxon>Papilionoideae</taxon>
        <taxon>50 kb inversion clade</taxon>
        <taxon>NPAAA clade</taxon>
        <taxon>Hologalegina</taxon>
        <taxon>IRL clade</taxon>
        <taxon>Fabeae</taxon>
        <taxon>Vicia</taxon>
    </lineage>
</organism>
<proteinExistence type="predicted"/>
<dbReference type="EMBL" id="OX451739">
    <property type="protein sequence ID" value="CAI8606939.1"/>
    <property type="molecule type" value="Genomic_DNA"/>
</dbReference>
<accession>A0AAV1ACX3</accession>
<feature type="compositionally biased region" description="Basic and acidic residues" evidence="1">
    <location>
        <begin position="1"/>
        <end position="18"/>
    </location>
</feature>
<evidence type="ECO:0000313" key="2">
    <source>
        <dbReference type="EMBL" id="CAI8606939.1"/>
    </source>
</evidence>
<sequence>MEKLTKNHDKKTHEKDRVMNNMNDKSDNVVNNFDNVDDGFIPLNNEVHDRSEPVNERVTKDVDLCKIVLNRKYLKWIATRRKISREALTFEWSVQLLENITMKD</sequence>
<evidence type="ECO:0000256" key="1">
    <source>
        <dbReference type="SAM" id="MobiDB-lite"/>
    </source>
</evidence>